<dbReference type="Gene3D" id="3.30.565.10">
    <property type="entry name" value="Histidine kinase-like ATPase, C-terminal domain"/>
    <property type="match status" value="1"/>
</dbReference>
<dbReference type="PROSITE" id="PS50885">
    <property type="entry name" value="HAMP"/>
    <property type="match status" value="1"/>
</dbReference>
<gene>
    <name evidence="7" type="ORF">HMPREF9555_00093</name>
</gene>
<evidence type="ECO:0000256" key="3">
    <source>
        <dbReference type="ARBA" id="ARBA00022679"/>
    </source>
</evidence>
<name>E7MZF2_9FIRM</name>
<sequence>MRRRLEDEVREALIRYAFVPVAVVALLCVAWGIFNWQWSVVRRNGEMRDLTAQIFSETVTDYIDRVSDMTRLSITDAHAGGEAQRAFYSDFYAIVNRRADHPYFYLLDADGQTIFTNYTASPPYFRTPWGILRRMRTEGAPVVEFVRAGEKEWNLVVGHAFWEDGRVTGYAALVLPQAAFMSPELPPDTHWAIVDAYGYAPFSTLPQLRSENFDKISAELRGADGIVDIKDSLFYATHRDIFGGAFRVYAFTPIAHVLWQYVVGALILLGVLIVMTPAILMRVRRETTGKTKAAEEIMKAFHEVRRGRLNHRLDIRTGNEFEEIANSYNRTVDSIKELLRLNEEQTRAKVVSELRQLESQFNPHFLFNTLENIKYMIRLAPAEAVDMVMDLSALLRYSIERVTNVPLEEDLDHLAGYLRIQRRRFGTQLSYEEEIAPETLPCRVPKLIMQPVVENAIKYGADETGVIRIRVHTEKEGNLLVITVADSGSGIAPEKLARLQEMLKSGENTSIHTGVHNVHRRIQLLYGDQYGLRITCPAGCGTRVEMRCPARI</sequence>
<keyword evidence="3" id="KW-0808">Transferase</keyword>
<evidence type="ECO:0000256" key="1">
    <source>
        <dbReference type="ARBA" id="ARBA00004370"/>
    </source>
</evidence>
<dbReference type="PANTHER" id="PTHR34220:SF7">
    <property type="entry name" value="SENSOR HISTIDINE KINASE YPDA"/>
    <property type="match status" value="1"/>
</dbReference>
<feature type="transmembrane region" description="Helical" evidence="5">
    <location>
        <begin position="12"/>
        <end position="34"/>
    </location>
</feature>
<evidence type="ECO:0000259" key="6">
    <source>
        <dbReference type="PROSITE" id="PS50885"/>
    </source>
</evidence>
<dbReference type="InterPro" id="IPR036890">
    <property type="entry name" value="HATPase_C_sf"/>
</dbReference>
<comment type="subcellular location">
    <subcellularLocation>
        <location evidence="1">Membrane</location>
    </subcellularLocation>
</comment>
<dbReference type="STRING" id="749551.HMPREF9555_00093"/>
<keyword evidence="4 7" id="KW-0418">Kinase</keyword>
<dbReference type="InterPro" id="IPR003594">
    <property type="entry name" value="HATPase_dom"/>
</dbReference>
<organism evidence="7 8">
    <name type="scientific">Selenomonas artemidis F0399</name>
    <dbReference type="NCBI Taxonomy" id="749551"/>
    <lineage>
        <taxon>Bacteria</taxon>
        <taxon>Bacillati</taxon>
        <taxon>Bacillota</taxon>
        <taxon>Negativicutes</taxon>
        <taxon>Selenomonadales</taxon>
        <taxon>Selenomonadaceae</taxon>
        <taxon>Selenomonas</taxon>
    </lineage>
</organism>
<dbReference type="HOGENOM" id="CLU_020473_6_2_9"/>
<evidence type="ECO:0000313" key="8">
    <source>
        <dbReference type="Proteomes" id="UP000004633"/>
    </source>
</evidence>
<dbReference type="SUPFAM" id="SSF55874">
    <property type="entry name" value="ATPase domain of HSP90 chaperone/DNA topoisomerase II/histidine kinase"/>
    <property type="match status" value="1"/>
</dbReference>
<dbReference type="Pfam" id="PF00672">
    <property type="entry name" value="HAMP"/>
    <property type="match status" value="1"/>
</dbReference>
<dbReference type="SMART" id="SM00387">
    <property type="entry name" value="HATPase_c"/>
    <property type="match status" value="1"/>
</dbReference>
<evidence type="ECO:0000256" key="4">
    <source>
        <dbReference type="ARBA" id="ARBA00022777"/>
    </source>
</evidence>
<evidence type="ECO:0000313" key="7">
    <source>
        <dbReference type="EMBL" id="EFW30466.1"/>
    </source>
</evidence>
<keyword evidence="5" id="KW-0472">Membrane</keyword>
<dbReference type="GO" id="GO:0016020">
    <property type="term" value="C:membrane"/>
    <property type="evidence" value="ECO:0007669"/>
    <property type="project" value="UniProtKB-SubCell"/>
</dbReference>
<proteinExistence type="predicted"/>
<dbReference type="InterPro" id="IPR003660">
    <property type="entry name" value="HAMP_dom"/>
</dbReference>
<dbReference type="InterPro" id="IPR010559">
    <property type="entry name" value="Sig_transdc_His_kin_internal"/>
</dbReference>
<evidence type="ECO:0000256" key="5">
    <source>
        <dbReference type="SAM" id="Phobius"/>
    </source>
</evidence>
<feature type="transmembrane region" description="Helical" evidence="5">
    <location>
        <begin position="258"/>
        <end position="280"/>
    </location>
</feature>
<dbReference type="PANTHER" id="PTHR34220">
    <property type="entry name" value="SENSOR HISTIDINE KINASE YPDA"/>
    <property type="match status" value="1"/>
</dbReference>
<dbReference type="InterPro" id="IPR050640">
    <property type="entry name" value="Bact_2-comp_sensor_kinase"/>
</dbReference>
<keyword evidence="5" id="KW-1133">Transmembrane helix</keyword>
<keyword evidence="5" id="KW-0812">Transmembrane</keyword>
<dbReference type="RefSeq" id="WP_009348734.1">
    <property type="nucleotide sequence ID" value="NZ_GL638127.1"/>
</dbReference>
<feature type="domain" description="HAMP" evidence="6">
    <location>
        <begin position="291"/>
        <end position="340"/>
    </location>
</feature>
<dbReference type="SMART" id="SM00304">
    <property type="entry name" value="HAMP"/>
    <property type="match status" value="1"/>
</dbReference>
<evidence type="ECO:0000256" key="2">
    <source>
        <dbReference type="ARBA" id="ARBA00022553"/>
    </source>
</evidence>
<comment type="caution">
    <text evidence="7">The sequence shown here is derived from an EMBL/GenBank/DDBJ whole genome shotgun (WGS) entry which is preliminary data.</text>
</comment>
<keyword evidence="2" id="KW-0597">Phosphoprotein</keyword>
<dbReference type="Gene3D" id="6.10.340.10">
    <property type="match status" value="1"/>
</dbReference>
<dbReference type="EMBL" id="AECV01000001">
    <property type="protein sequence ID" value="EFW30466.1"/>
    <property type="molecule type" value="Genomic_DNA"/>
</dbReference>
<dbReference type="Proteomes" id="UP000004633">
    <property type="component" value="Unassembled WGS sequence"/>
</dbReference>
<dbReference type="AlphaFoldDB" id="E7MZF2"/>
<keyword evidence="8" id="KW-1185">Reference proteome</keyword>
<dbReference type="Pfam" id="PF06580">
    <property type="entry name" value="His_kinase"/>
    <property type="match status" value="1"/>
</dbReference>
<accession>E7MZF2</accession>
<protein>
    <submittedName>
        <fullName evidence="7">ATPase/histidine kinase/DNA gyrase B/HSP90 domain protein</fullName>
    </submittedName>
</protein>
<reference evidence="7 8" key="1">
    <citation type="submission" date="2010-08" db="EMBL/GenBank/DDBJ databases">
        <authorList>
            <person name="Weinstock G."/>
            <person name="Sodergren E."/>
            <person name="Clifton S."/>
            <person name="Fulton L."/>
            <person name="Fulton B."/>
            <person name="Courtney L."/>
            <person name="Fronick C."/>
            <person name="Harrison M."/>
            <person name="Strong C."/>
            <person name="Farmer C."/>
            <person name="Delahaunty K."/>
            <person name="Markovic C."/>
            <person name="Hall O."/>
            <person name="Minx P."/>
            <person name="Tomlinson C."/>
            <person name="Mitreva M."/>
            <person name="Hou S."/>
            <person name="Chen J."/>
            <person name="Wollam A."/>
            <person name="Pepin K.H."/>
            <person name="Johnson M."/>
            <person name="Bhonagiri V."/>
            <person name="Zhang X."/>
            <person name="Suruliraj S."/>
            <person name="Warren W."/>
            <person name="Chinwalla A."/>
            <person name="Mardis E.R."/>
            <person name="Wilson R.K."/>
        </authorList>
    </citation>
    <scope>NUCLEOTIDE SEQUENCE [LARGE SCALE GENOMIC DNA]</scope>
    <source>
        <strain evidence="7 8">F0399</strain>
    </source>
</reference>
<dbReference type="GO" id="GO:0000155">
    <property type="term" value="F:phosphorelay sensor kinase activity"/>
    <property type="evidence" value="ECO:0007669"/>
    <property type="project" value="InterPro"/>
</dbReference>
<dbReference type="Pfam" id="PF02518">
    <property type="entry name" value="HATPase_c"/>
    <property type="match status" value="1"/>
</dbReference>